<comment type="subunit">
    <text evidence="2">Heterodimer of an alpha and a beta subunit.</text>
</comment>
<dbReference type="PANTHER" id="PTHR43153">
    <property type="entry name" value="ELECTRON TRANSFER FLAVOPROTEIN ALPHA"/>
    <property type="match status" value="1"/>
</dbReference>
<sequence length="319" mass="32050">MSTVYILIDHNDGHVDSAAAELFTLAQGLGEATAVVVGEPGTAAALQPELQALGAARIIAAEAEGASRRLILPAVDALSSLAAGEAGPILISATAAGNEIAGRVAARVASGVLVDVTGINPDRSATMSIFGDTIAVDTAVGGESPVYTVRRGAIEASAATPGAGELLAIELPAPDQKNVEITSFSPAERGNRPDLAEAKTVIAGGRGVGSAEGFAELVEGLADSMGAAVGATRDAVDLGYCPSALQIGQTGVTISPDLYISLGISGAIQHTSGMQTSRTIIAVTNDEDAPIMSIADLGVVADVHDLAPELAREIRERKA</sequence>
<dbReference type="Pfam" id="PF01012">
    <property type="entry name" value="ETF"/>
    <property type="match status" value="1"/>
</dbReference>
<dbReference type="AlphaFoldDB" id="A0A1I2SG53"/>
<feature type="domain" description="Electron transfer flavoprotein alpha/beta-subunit N-terminal" evidence="5">
    <location>
        <begin position="4"/>
        <end position="193"/>
    </location>
</feature>
<dbReference type="EMBL" id="FOPJ01000005">
    <property type="protein sequence ID" value="SFG51692.1"/>
    <property type="molecule type" value="Genomic_DNA"/>
</dbReference>
<keyword evidence="4" id="KW-0274">FAD</keyword>
<dbReference type="Gene3D" id="3.40.50.1220">
    <property type="entry name" value="TPP-binding domain"/>
    <property type="match status" value="1"/>
</dbReference>
<dbReference type="InterPro" id="IPR014729">
    <property type="entry name" value="Rossmann-like_a/b/a_fold"/>
</dbReference>
<evidence type="ECO:0000256" key="4">
    <source>
        <dbReference type="PIRSR" id="PIRSR000089-1"/>
    </source>
</evidence>
<protein>
    <submittedName>
        <fullName evidence="6">Electron transfer flavoprotein alpha subunit apoprotein</fullName>
    </submittedName>
</protein>
<dbReference type="PANTHER" id="PTHR43153:SF1">
    <property type="entry name" value="ELECTRON TRANSFER FLAVOPROTEIN SUBUNIT ALPHA, MITOCHONDRIAL"/>
    <property type="match status" value="1"/>
</dbReference>
<organism evidence="6 7">
    <name type="scientific">Corynebacterium spheniscorum</name>
    <dbReference type="NCBI Taxonomy" id="185761"/>
    <lineage>
        <taxon>Bacteria</taxon>
        <taxon>Bacillati</taxon>
        <taxon>Actinomycetota</taxon>
        <taxon>Actinomycetes</taxon>
        <taxon>Mycobacteriales</taxon>
        <taxon>Corynebacteriaceae</taxon>
        <taxon>Corynebacterium</taxon>
    </lineage>
</organism>
<dbReference type="SUPFAM" id="SSF52467">
    <property type="entry name" value="DHS-like NAD/FAD-binding domain"/>
    <property type="match status" value="1"/>
</dbReference>
<comment type="cofactor">
    <cofactor evidence="4">
        <name>FAD</name>
        <dbReference type="ChEBI" id="CHEBI:57692"/>
    </cofactor>
    <text evidence="4">Binds 1 FAD per dimer.</text>
</comment>
<dbReference type="STRING" id="185761.SAMN05660282_01122"/>
<evidence type="ECO:0000256" key="3">
    <source>
        <dbReference type="ARBA" id="ARBA00025649"/>
    </source>
</evidence>
<dbReference type="InterPro" id="IPR014730">
    <property type="entry name" value="ETF_a/b_N"/>
</dbReference>
<reference evidence="6 7" key="1">
    <citation type="submission" date="2016-10" db="EMBL/GenBank/DDBJ databases">
        <authorList>
            <person name="de Groot N.N."/>
        </authorList>
    </citation>
    <scope>NUCLEOTIDE SEQUENCE [LARGE SCALE GENOMIC DNA]</scope>
    <source>
        <strain>J11</strain>
        <strain evidence="7">PG 39</strain>
    </source>
</reference>
<name>A0A1I2SG53_9CORY</name>
<keyword evidence="7" id="KW-1185">Reference proteome</keyword>
<dbReference type="InterPro" id="IPR001308">
    <property type="entry name" value="ETF_a/FixB"/>
</dbReference>
<comment type="function">
    <text evidence="3">The electron transfer flavoprotein serves as a specific electron acceptor for other dehydrogenases. It transfers the electrons to the main respiratory chain via ETF-ubiquinone oxidoreductase (ETF dehydrogenase).</text>
</comment>
<evidence type="ECO:0000259" key="5">
    <source>
        <dbReference type="SMART" id="SM00893"/>
    </source>
</evidence>
<evidence type="ECO:0000313" key="7">
    <source>
        <dbReference type="Proteomes" id="UP000199065"/>
    </source>
</evidence>
<feature type="binding site" evidence="4">
    <location>
        <begin position="246"/>
        <end position="250"/>
    </location>
    <ligand>
        <name>FAD</name>
        <dbReference type="ChEBI" id="CHEBI:57692"/>
    </ligand>
</feature>
<feature type="binding site" evidence="4">
    <location>
        <begin position="263"/>
        <end position="270"/>
    </location>
    <ligand>
        <name>FAD</name>
        <dbReference type="ChEBI" id="CHEBI:57692"/>
    </ligand>
</feature>
<keyword evidence="4" id="KW-0285">Flavoprotein</keyword>
<comment type="similarity">
    <text evidence="1">Belongs to the ETF alpha-subunit/FixB family.</text>
</comment>
<dbReference type="PIRSF" id="PIRSF000089">
    <property type="entry name" value="Electra_flavoP_a"/>
    <property type="match status" value="1"/>
</dbReference>
<gene>
    <name evidence="6" type="ORF">SAMN05660282_01122</name>
</gene>
<dbReference type="GO" id="GO:0009055">
    <property type="term" value="F:electron transfer activity"/>
    <property type="evidence" value="ECO:0007669"/>
    <property type="project" value="InterPro"/>
</dbReference>
<dbReference type="InterPro" id="IPR014731">
    <property type="entry name" value="ETF_asu_C"/>
</dbReference>
<dbReference type="InterPro" id="IPR029035">
    <property type="entry name" value="DHS-like_NAD/FAD-binding_dom"/>
</dbReference>
<dbReference type="SUPFAM" id="SSF52402">
    <property type="entry name" value="Adenine nucleotide alpha hydrolases-like"/>
    <property type="match status" value="1"/>
</dbReference>
<feature type="binding site" evidence="4">
    <location>
        <position position="206"/>
    </location>
    <ligand>
        <name>FAD</name>
        <dbReference type="ChEBI" id="CHEBI:57692"/>
    </ligand>
</feature>
<dbReference type="OrthoDB" id="9770286at2"/>
<accession>A0A1I2SG53</accession>
<feature type="binding site" evidence="4">
    <location>
        <begin position="232"/>
        <end position="233"/>
    </location>
    <ligand>
        <name>FAD</name>
        <dbReference type="ChEBI" id="CHEBI:57692"/>
    </ligand>
</feature>
<dbReference type="Proteomes" id="UP000199065">
    <property type="component" value="Unassembled WGS sequence"/>
</dbReference>
<evidence type="ECO:0000256" key="2">
    <source>
        <dbReference type="ARBA" id="ARBA00011355"/>
    </source>
</evidence>
<proteinExistence type="inferred from homology"/>
<dbReference type="SMART" id="SM00893">
    <property type="entry name" value="ETF"/>
    <property type="match status" value="1"/>
</dbReference>
<evidence type="ECO:0000313" key="6">
    <source>
        <dbReference type="EMBL" id="SFG51692.1"/>
    </source>
</evidence>
<dbReference type="Pfam" id="PF00766">
    <property type="entry name" value="ETF_alpha"/>
    <property type="match status" value="1"/>
</dbReference>
<dbReference type="GO" id="GO:0033539">
    <property type="term" value="P:fatty acid beta-oxidation using acyl-CoA dehydrogenase"/>
    <property type="evidence" value="ECO:0007669"/>
    <property type="project" value="TreeGrafter"/>
</dbReference>
<dbReference type="GO" id="GO:0050660">
    <property type="term" value="F:flavin adenine dinucleotide binding"/>
    <property type="evidence" value="ECO:0007669"/>
    <property type="project" value="InterPro"/>
</dbReference>
<dbReference type="RefSeq" id="WP_092285272.1">
    <property type="nucleotide sequence ID" value="NZ_FOPJ01000005.1"/>
</dbReference>
<dbReference type="Gene3D" id="3.40.50.620">
    <property type="entry name" value="HUPs"/>
    <property type="match status" value="1"/>
</dbReference>
<evidence type="ECO:0000256" key="1">
    <source>
        <dbReference type="ARBA" id="ARBA00005817"/>
    </source>
</evidence>